<sequence length="63" mass="7598">MKGKIQRIFLLGASFYFYMSWRKEFILLLLYSIVIDYFVSLKIQTTIDTKKENFGFCYLLLLI</sequence>
<keyword evidence="1" id="KW-1133">Transmembrane helix</keyword>
<organism evidence="2 3">
    <name type="scientific">Leptospira interrogans str. 2006001854</name>
    <dbReference type="NCBI Taxonomy" id="1001590"/>
    <lineage>
        <taxon>Bacteria</taxon>
        <taxon>Pseudomonadati</taxon>
        <taxon>Spirochaetota</taxon>
        <taxon>Spirochaetia</taxon>
        <taxon>Leptospirales</taxon>
        <taxon>Leptospiraceae</taxon>
        <taxon>Leptospira</taxon>
    </lineage>
</organism>
<protein>
    <submittedName>
        <fullName evidence="2">Uncharacterized protein</fullName>
    </submittedName>
</protein>
<dbReference type="AlphaFoldDB" id="M6GBV1"/>
<reference evidence="2 3" key="1">
    <citation type="submission" date="2013-01" db="EMBL/GenBank/DDBJ databases">
        <authorList>
            <person name="Harkins D.M."/>
            <person name="Durkin A.S."/>
            <person name="Brinkac L.M."/>
            <person name="Haft D.H."/>
            <person name="Selengut J.D."/>
            <person name="Sanka R."/>
            <person name="DePew J."/>
            <person name="Purushe J."/>
            <person name="Hospenthal D.R."/>
            <person name="Murray C.K."/>
            <person name="Pimentel G."/>
            <person name="Wasfy M."/>
            <person name="Parker T."/>
            <person name="Miller R.S."/>
            <person name="Vinetz J.M."/>
            <person name="Sutton G.G."/>
            <person name="Nierman W.C."/>
            <person name="Fouts D.E."/>
        </authorList>
    </citation>
    <scope>NUCLEOTIDE SEQUENCE [LARGE SCALE GENOMIC DNA]</scope>
    <source>
        <strain evidence="2 3">2006001854</strain>
    </source>
</reference>
<comment type="caution">
    <text evidence="2">The sequence shown here is derived from an EMBL/GenBank/DDBJ whole genome shotgun (WGS) entry which is preliminary data.</text>
</comment>
<feature type="transmembrane region" description="Helical" evidence="1">
    <location>
        <begin position="25"/>
        <end position="43"/>
    </location>
</feature>
<keyword evidence="1" id="KW-0812">Transmembrane</keyword>
<accession>M6GBV1</accession>
<proteinExistence type="predicted"/>
<dbReference type="EMBL" id="AFLW02000164">
    <property type="protein sequence ID" value="EMM80832.1"/>
    <property type="molecule type" value="Genomic_DNA"/>
</dbReference>
<name>M6GBV1_LEPIR</name>
<evidence type="ECO:0000313" key="3">
    <source>
        <dbReference type="Proteomes" id="UP000012128"/>
    </source>
</evidence>
<dbReference type="Proteomes" id="UP000012128">
    <property type="component" value="Unassembled WGS sequence"/>
</dbReference>
<evidence type="ECO:0000256" key="1">
    <source>
        <dbReference type="SAM" id="Phobius"/>
    </source>
</evidence>
<keyword evidence="1" id="KW-0472">Membrane</keyword>
<gene>
    <name evidence="2" type="ORF">LEP1GSC037_3634</name>
</gene>
<evidence type="ECO:0000313" key="2">
    <source>
        <dbReference type="EMBL" id="EMM80832.1"/>
    </source>
</evidence>